<feature type="compositionally biased region" description="Basic and acidic residues" evidence="1">
    <location>
        <begin position="146"/>
        <end position="162"/>
    </location>
</feature>
<dbReference type="AlphaFoldDB" id="A0A9N9MDC2"/>
<gene>
    <name evidence="3" type="ORF">CEUTPL_LOCUS742</name>
</gene>
<dbReference type="OrthoDB" id="6111453at2759"/>
<dbReference type="Proteomes" id="UP001152799">
    <property type="component" value="Chromosome 1"/>
</dbReference>
<reference evidence="3" key="1">
    <citation type="submission" date="2022-01" db="EMBL/GenBank/DDBJ databases">
        <authorList>
            <person name="King R."/>
        </authorList>
    </citation>
    <scope>NUCLEOTIDE SEQUENCE</scope>
</reference>
<feature type="compositionally biased region" description="Pro residues" evidence="1">
    <location>
        <begin position="99"/>
        <end position="109"/>
    </location>
</feature>
<evidence type="ECO:0000313" key="4">
    <source>
        <dbReference type="Proteomes" id="UP001152799"/>
    </source>
</evidence>
<name>A0A9N9MDC2_9CUCU</name>
<dbReference type="EMBL" id="OU892277">
    <property type="protein sequence ID" value="CAG9760006.1"/>
    <property type="molecule type" value="Genomic_DNA"/>
</dbReference>
<organism evidence="3 4">
    <name type="scientific">Ceutorhynchus assimilis</name>
    <name type="common">cabbage seed weevil</name>
    <dbReference type="NCBI Taxonomy" id="467358"/>
    <lineage>
        <taxon>Eukaryota</taxon>
        <taxon>Metazoa</taxon>
        <taxon>Ecdysozoa</taxon>
        <taxon>Arthropoda</taxon>
        <taxon>Hexapoda</taxon>
        <taxon>Insecta</taxon>
        <taxon>Pterygota</taxon>
        <taxon>Neoptera</taxon>
        <taxon>Endopterygota</taxon>
        <taxon>Coleoptera</taxon>
        <taxon>Polyphaga</taxon>
        <taxon>Cucujiformia</taxon>
        <taxon>Curculionidae</taxon>
        <taxon>Ceutorhynchinae</taxon>
        <taxon>Ceutorhynchus</taxon>
    </lineage>
</organism>
<feature type="region of interest" description="Disordered" evidence="1">
    <location>
        <begin position="20"/>
        <end position="46"/>
    </location>
</feature>
<keyword evidence="4" id="KW-1185">Reference proteome</keyword>
<feature type="chain" id="PRO_5040445545" evidence="2">
    <location>
        <begin position="22"/>
        <end position="169"/>
    </location>
</feature>
<protein>
    <submittedName>
        <fullName evidence="3">Uncharacterized protein</fullName>
    </submittedName>
</protein>
<sequence length="169" mass="18655">MLTLLFMLWSLIRNITKSVTGRVTPPNSLTPEEGGVSGNSLGDQSDSILKMGQNEKRIGMYNGIYSVVKEKRKKSASQAQEENDDSKEIEEISQSYTPSPEPTYSPTPSPELGEFLKGTPMRYPNTKSTPRILPERHSLPAIAEDTPNRKEEGLQLDPHKLEGSLGGLL</sequence>
<evidence type="ECO:0000256" key="2">
    <source>
        <dbReference type="SAM" id="SignalP"/>
    </source>
</evidence>
<feature type="compositionally biased region" description="Polar residues" evidence="1">
    <location>
        <begin position="20"/>
        <end position="30"/>
    </location>
</feature>
<evidence type="ECO:0000256" key="1">
    <source>
        <dbReference type="SAM" id="MobiDB-lite"/>
    </source>
</evidence>
<evidence type="ECO:0000313" key="3">
    <source>
        <dbReference type="EMBL" id="CAG9760006.1"/>
    </source>
</evidence>
<feature type="signal peptide" evidence="2">
    <location>
        <begin position="1"/>
        <end position="21"/>
    </location>
</feature>
<proteinExistence type="predicted"/>
<keyword evidence="2" id="KW-0732">Signal</keyword>
<accession>A0A9N9MDC2</accession>
<feature type="region of interest" description="Disordered" evidence="1">
    <location>
        <begin position="70"/>
        <end position="169"/>
    </location>
</feature>